<evidence type="ECO:0000313" key="1">
    <source>
        <dbReference type="EMBL" id="MFC6083988.1"/>
    </source>
</evidence>
<dbReference type="Proteomes" id="UP001596137">
    <property type="component" value="Unassembled WGS sequence"/>
</dbReference>
<keyword evidence="2" id="KW-1185">Reference proteome</keyword>
<reference evidence="2" key="1">
    <citation type="journal article" date="2019" name="Int. J. Syst. Evol. Microbiol.">
        <title>The Global Catalogue of Microorganisms (GCM) 10K type strain sequencing project: providing services to taxonomists for standard genome sequencing and annotation.</title>
        <authorList>
            <consortium name="The Broad Institute Genomics Platform"/>
            <consortium name="The Broad Institute Genome Sequencing Center for Infectious Disease"/>
            <person name="Wu L."/>
            <person name="Ma J."/>
        </authorList>
    </citation>
    <scope>NUCLEOTIDE SEQUENCE [LARGE SCALE GENOMIC DNA]</scope>
    <source>
        <strain evidence="2">JCM 30346</strain>
    </source>
</reference>
<sequence>MDCWPARRPVRLFRVGRGISHTGCRAEIPGDDCMPIAHLLDQLTR</sequence>
<name>A0ABW1NMA1_9ACTN</name>
<dbReference type="RefSeq" id="WP_380756564.1">
    <property type="nucleotide sequence ID" value="NZ_JBHSRF010000036.1"/>
</dbReference>
<dbReference type="EMBL" id="JBHSRF010000036">
    <property type="protein sequence ID" value="MFC6083988.1"/>
    <property type="molecule type" value="Genomic_DNA"/>
</dbReference>
<organism evidence="1 2">
    <name type="scientific">Sphaerisporangium aureirubrum</name>
    <dbReference type="NCBI Taxonomy" id="1544736"/>
    <lineage>
        <taxon>Bacteria</taxon>
        <taxon>Bacillati</taxon>
        <taxon>Actinomycetota</taxon>
        <taxon>Actinomycetes</taxon>
        <taxon>Streptosporangiales</taxon>
        <taxon>Streptosporangiaceae</taxon>
        <taxon>Sphaerisporangium</taxon>
    </lineage>
</organism>
<proteinExistence type="predicted"/>
<accession>A0ABW1NMA1</accession>
<comment type="caution">
    <text evidence="1">The sequence shown here is derived from an EMBL/GenBank/DDBJ whole genome shotgun (WGS) entry which is preliminary data.</text>
</comment>
<gene>
    <name evidence="1" type="ORF">ACFP1K_22665</name>
</gene>
<protein>
    <submittedName>
        <fullName evidence="1">Uncharacterized protein</fullName>
    </submittedName>
</protein>
<evidence type="ECO:0000313" key="2">
    <source>
        <dbReference type="Proteomes" id="UP001596137"/>
    </source>
</evidence>